<keyword evidence="3" id="KW-1185">Reference proteome</keyword>
<keyword evidence="1" id="KW-1133">Transmembrane helix</keyword>
<keyword evidence="1" id="KW-0812">Transmembrane</keyword>
<name>A0A1R4JW72_9MICO</name>
<protein>
    <submittedName>
        <fullName evidence="2">Uncharacterized protein</fullName>
    </submittedName>
</protein>
<organism evidence="2 3">
    <name type="scientific">Mycetocola reblochoni REB411</name>
    <dbReference type="NCBI Taxonomy" id="1255698"/>
    <lineage>
        <taxon>Bacteria</taxon>
        <taxon>Bacillati</taxon>
        <taxon>Actinomycetota</taxon>
        <taxon>Actinomycetes</taxon>
        <taxon>Micrococcales</taxon>
        <taxon>Microbacteriaceae</taxon>
        <taxon>Mycetocola</taxon>
    </lineage>
</organism>
<reference evidence="3" key="1">
    <citation type="submission" date="2017-02" db="EMBL/GenBank/DDBJ databases">
        <authorList>
            <person name="Dridi B."/>
        </authorList>
    </citation>
    <scope>NUCLEOTIDE SEQUENCE [LARGE SCALE GENOMIC DNA]</scope>
    <source>
        <strain evidence="3">EB411</strain>
    </source>
</reference>
<feature type="transmembrane region" description="Helical" evidence="1">
    <location>
        <begin position="20"/>
        <end position="41"/>
    </location>
</feature>
<proteinExistence type="predicted"/>
<accession>A0A1R4JW72</accession>
<evidence type="ECO:0000256" key="1">
    <source>
        <dbReference type="SAM" id="Phobius"/>
    </source>
</evidence>
<dbReference type="Proteomes" id="UP000196778">
    <property type="component" value="Unassembled WGS sequence"/>
</dbReference>
<dbReference type="AlphaFoldDB" id="A0A1R4JW72"/>
<evidence type="ECO:0000313" key="3">
    <source>
        <dbReference type="Proteomes" id="UP000196778"/>
    </source>
</evidence>
<keyword evidence="1" id="KW-0472">Membrane</keyword>
<evidence type="ECO:0000313" key="2">
    <source>
        <dbReference type="EMBL" id="SJN36075.1"/>
    </source>
</evidence>
<sequence>MLSTSRVGEDGMEIIGWAALGYLGTNLLALLAIGGVVAIGVRSAPRFRSARVGRDNAVGPEHDDGR</sequence>
<gene>
    <name evidence="2" type="ORF">FM119_09740</name>
</gene>
<dbReference type="EMBL" id="FUKR01000055">
    <property type="protein sequence ID" value="SJN36075.1"/>
    <property type="molecule type" value="Genomic_DNA"/>
</dbReference>